<dbReference type="Proteomes" id="UP000179242">
    <property type="component" value="Unassembled WGS sequence"/>
</dbReference>
<accession>A0A1F4U696</accession>
<dbReference type="Pfam" id="PF13672">
    <property type="entry name" value="PP2C_2"/>
    <property type="match status" value="1"/>
</dbReference>
<proteinExistence type="predicted"/>
<dbReference type="AlphaFoldDB" id="A0A1F4U696"/>
<evidence type="ECO:0000313" key="3">
    <source>
        <dbReference type="Proteomes" id="UP000179242"/>
    </source>
</evidence>
<dbReference type="SMART" id="SM00332">
    <property type="entry name" value="PP2Cc"/>
    <property type="match status" value="1"/>
</dbReference>
<dbReference type="Gene3D" id="3.60.40.10">
    <property type="entry name" value="PPM-type phosphatase domain"/>
    <property type="match status" value="1"/>
</dbReference>
<evidence type="ECO:0000313" key="2">
    <source>
        <dbReference type="EMBL" id="OGC40340.1"/>
    </source>
</evidence>
<dbReference type="InterPro" id="IPR001932">
    <property type="entry name" value="PPM-type_phosphatase-like_dom"/>
</dbReference>
<dbReference type="InterPro" id="IPR036457">
    <property type="entry name" value="PPM-type-like_dom_sf"/>
</dbReference>
<comment type="caution">
    <text evidence="2">The sequence shown here is derived from an EMBL/GenBank/DDBJ whole genome shotgun (WGS) entry which is preliminary data.</text>
</comment>
<organism evidence="2 3">
    <name type="scientific">candidate division WOR-1 bacterium RIFOXYC2_FULL_46_14</name>
    <dbReference type="NCBI Taxonomy" id="1802587"/>
    <lineage>
        <taxon>Bacteria</taxon>
        <taxon>Bacillati</taxon>
        <taxon>Saganbacteria</taxon>
    </lineage>
</organism>
<reference evidence="2 3" key="1">
    <citation type="journal article" date="2016" name="Nat. Commun.">
        <title>Thousands of microbial genomes shed light on interconnected biogeochemical processes in an aquifer system.</title>
        <authorList>
            <person name="Anantharaman K."/>
            <person name="Brown C.T."/>
            <person name="Hug L.A."/>
            <person name="Sharon I."/>
            <person name="Castelle C.J."/>
            <person name="Probst A.J."/>
            <person name="Thomas B.C."/>
            <person name="Singh A."/>
            <person name="Wilkins M.J."/>
            <person name="Karaoz U."/>
            <person name="Brodie E.L."/>
            <person name="Williams K.H."/>
            <person name="Hubbard S.S."/>
            <person name="Banfield J.F."/>
        </authorList>
    </citation>
    <scope>NUCLEOTIDE SEQUENCE [LARGE SCALE GENOMIC DNA]</scope>
</reference>
<sequence>MSHIGGRDCQQDSFAVLRGGREVVVADGMGGHFHGEKASSLVVDKYCQQREWLIGVDDAIKVANWALKNHKLFKGDDPDNILQNAATTISVLSIEKGTARVFHAGDSPVYLQREGELSLLASPHITFMRDFSPWFSMVNACGGNLGEEVRGLEDARAPYDFAMLLDLFNLQAGIRRSKGMGRFAGAVTSCLKGEDFNLSVFEIDTRPGDGFLVCSDGIALPPGRIREILSDSSMNGEQKVDTLIDESVVKFGADNATAVLVTV</sequence>
<dbReference type="SUPFAM" id="SSF81606">
    <property type="entry name" value="PP2C-like"/>
    <property type="match status" value="1"/>
</dbReference>
<name>A0A1F4U696_UNCSA</name>
<protein>
    <recommendedName>
        <fullName evidence="1">PPM-type phosphatase domain-containing protein</fullName>
    </recommendedName>
</protein>
<feature type="domain" description="PPM-type phosphatase" evidence="1">
    <location>
        <begin position="1"/>
        <end position="263"/>
    </location>
</feature>
<gene>
    <name evidence="2" type="ORF">A2438_03615</name>
</gene>
<dbReference type="PROSITE" id="PS51746">
    <property type="entry name" value="PPM_2"/>
    <property type="match status" value="1"/>
</dbReference>
<evidence type="ECO:0000259" key="1">
    <source>
        <dbReference type="PROSITE" id="PS51746"/>
    </source>
</evidence>
<dbReference type="EMBL" id="MEUJ01000004">
    <property type="protein sequence ID" value="OGC40340.1"/>
    <property type="molecule type" value="Genomic_DNA"/>
</dbReference>